<reference evidence="6" key="2">
    <citation type="submission" date="2015-01" db="EMBL/GenBank/DDBJ databases">
        <title>Evolutionary Origins and Diversification of the Mycorrhizal Mutualists.</title>
        <authorList>
            <consortium name="DOE Joint Genome Institute"/>
            <consortium name="Mycorrhizal Genomics Consortium"/>
            <person name="Kohler A."/>
            <person name="Kuo A."/>
            <person name="Nagy L.G."/>
            <person name="Floudas D."/>
            <person name="Copeland A."/>
            <person name="Barry K.W."/>
            <person name="Cichocki N."/>
            <person name="Veneault-Fourrey C."/>
            <person name="LaButti K."/>
            <person name="Lindquist E.A."/>
            <person name="Lipzen A."/>
            <person name="Lundell T."/>
            <person name="Morin E."/>
            <person name="Murat C."/>
            <person name="Riley R."/>
            <person name="Ohm R."/>
            <person name="Sun H."/>
            <person name="Tunlid A."/>
            <person name="Henrissat B."/>
            <person name="Grigoriev I.V."/>
            <person name="Hibbett D.S."/>
            <person name="Martin F."/>
        </authorList>
    </citation>
    <scope>NUCLEOTIDE SEQUENCE [LARGE SCALE GENOMIC DNA]</scope>
    <source>
        <strain evidence="6">MAFF 305830</strain>
    </source>
</reference>
<protein>
    <recommendedName>
        <fullName evidence="7">Ubiquitin-like domain-containing protein</fullName>
    </recommendedName>
</protein>
<accession>A0A0C3BA58</accession>
<evidence type="ECO:0000313" key="5">
    <source>
        <dbReference type="EMBL" id="KIM28346.1"/>
    </source>
</evidence>
<sequence>MSHETRISDKSKGKQRAYPMNSDTKLGQELINRSQAKPDPAKIHLAIRFTDGAPDMLLEMAPEDTGASVTHAMRQQRPELLDKQLRLIHSGRMLAAHTPLSMLRSASSLASHEESEEKHEGLSRLSLSLPTSWTQDKAKGKETADEDGEAAERDRIWLHCAATQIESPGDQDSIGNEAMTSEIPRAYDRLTDAGLSSSDVQSVRALFRRVMFGRNANTSSSSGPEGSTPAWAPSTAQAHELESQWLDSITQPSIFEESPSASSDTESTSRTSSLLSYLLPTTIHGSPARATTQGLIFAFFFPFIAGSAVASDVLVRPPAFFDGEIWPELNREAVEMYAALSVDNESTQGATNGANSPHEDAAEEGGTQDREPLSSLPSEETAGLIGSSSPPRSRVRFFDTAVDPSPSLIFSPGMQTAVRYGLVLNFVTGFYLWLYAS</sequence>
<feature type="region of interest" description="Disordered" evidence="1">
    <location>
        <begin position="215"/>
        <end position="237"/>
    </location>
</feature>
<dbReference type="InterPro" id="IPR019413">
    <property type="entry name" value="Dsc3_ub-like_dom"/>
</dbReference>
<reference evidence="5 6" key="1">
    <citation type="submission" date="2014-04" db="EMBL/GenBank/DDBJ databases">
        <authorList>
            <consortium name="DOE Joint Genome Institute"/>
            <person name="Kuo A."/>
            <person name="Zuccaro A."/>
            <person name="Kohler A."/>
            <person name="Nagy L.G."/>
            <person name="Floudas D."/>
            <person name="Copeland A."/>
            <person name="Barry K.W."/>
            <person name="Cichocki N."/>
            <person name="Veneault-Fourrey C."/>
            <person name="LaButti K."/>
            <person name="Lindquist E.A."/>
            <person name="Lipzen A."/>
            <person name="Lundell T."/>
            <person name="Morin E."/>
            <person name="Murat C."/>
            <person name="Sun H."/>
            <person name="Tunlid A."/>
            <person name="Henrissat B."/>
            <person name="Grigoriev I.V."/>
            <person name="Hibbett D.S."/>
            <person name="Martin F."/>
            <person name="Nordberg H.P."/>
            <person name="Cantor M.N."/>
            <person name="Hua S.X."/>
        </authorList>
    </citation>
    <scope>NUCLEOTIDE SEQUENCE [LARGE SCALE GENOMIC DNA]</scope>
    <source>
        <strain evidence="5 6">MAFF 305830</strain>
    </source>
</reference>
<proteinExistence type="predicted"/>
<feature type="region of interest" description="Disordered" evidence="1">
    <location>
        <begin position="106"/>
        <end position="150"/>
    </location>
</feature>
<feature type="domain" description="DSC E3 ubiquitin ligase complex subunit 3 ubiquitin-like" evidence="3">
    <location>
        <begin position="44"/>
        <end position="161"/>
    </location>
</feature>
<dbReference type="GO" id="GO:0005783">
    <property type="term" value="C:endoplasmic reticulum"/>
    <property type="evidence" value="ECO:0007669"/>
    <property type="project" value="TreeGrafter"/>
</dbReference>
<dbReference type="Pfam" id="PF10302">
    <property type="entry name" value="Dsc3_N"/>
    <property type="match status" value="1"/>
</dbReference>
<evidence type="ECO:0000313" key="6">
    <source>
        <dbReference type="Proteomes" id="UP000054097"/>
    </source>
</evidence>
<dbReference type="InterPro" id="IPR025390">
    <property type="entry name" value="Dsc3_C"/>
</dbReference>
<gene>
    <name evidence="5" type="ORF">M408DRAFT_140202</name>
</gene>
<dbReference type="OrthoDB" id="2556122at2759"/>
<feature type="region of interest" description="Disordered" evidence="1">
    <location>
        <begin position="346"/>
        <end position="392"/>
    </location>
</feature>
<feature type="compositionally biased region" description="Polar residues" evidence="1">
    <location>
        <begin position="125"/>
        <end position="135"/>
    </location>
</feature>
<evidence type="ECO:0000259" key="3">
    <source>
        <dbReference type="Pfam" id="PF10302"/>
    </source>
</evidence>
<keyword evidence="6" id="KW-1185">Reference proteome</keyword>
<organism evidence="5 6">
    <name type="scientific">Serendipita vermifera MAFF 305830</name>
    <dbReference type="NCBI Taxonomy" id="933852"/>
    <lineage>
        <taxon>Eukaryota</taxon>
        <taxon>Fungi</taxon>
        <taxon>Dikarya</taxon>
        <taxon>Basidiomycota</taxon>
        <taxon>Agaricomycotina</taxon>
        <taxon>Agaricomycetes</taxon>
        <taxon>Sebacinales</taxon>
        <taxon>Serendipitaceae</taxon>
        <taxon>Serendipita</taxon>
    </lineage>
</organism>
<keyword evidence="2" id="KW-1133">Transmembrane helix</keyword>
<dbReference type="GO" id="GO:0044695">
    <property type="term" value="C:Dsc E3 ubiquitin ligase complex"/>
    <property type="evidence" value="ECO:0007669"/>
    <property type="project" value="InterPro"/>
</dbReference>
<dbReference type="HOGENOM" id="CLU_702295_0_0_1"/>
<evidence type="ECO:0008006" key="7">
    <source>
        <dbReference type="Google" id="ProtNLM"/>
    </source>
</evidence>
<keyword evidence="2" id="KW-0472">Membrane</keyword>
<feature type="compositionally biased region" description="Polar residues" evidence="1">
    <location>
        <begin position="346"/>
        <end position="355"/>
    </location>
</feature>
<dbReference type="PANTHER" id="PTHR28049">
    <property type="entry name" value="TRANSMEMBRANE PROTEIN YOR223W"/>
    <property type="match status" value="1"/>
</dbReference>
<feature type="compositionally biased region" description="Basic and acidic residues" evidence="1">
    <location>
        <begin position="111"/>
        <end position="122"/>
    </location>
</feature>
<feature type="compositionally biased region" description="Polar residues" evidence="1">
    <location>
        <begin position="21"/>
        <end position="35"/>
    </location>
</feature>
<dbReference type="AlphaFoldDB" id="A0A0C3BA58"/>
<feature type="region of interest" description="Disordered" evidence="1">
    <location>
        <begin position="1"/>
        <end position="38"/>
    </location>
</feature>
<keyword evidence="2" id="KW-0812">Transmembrane</keyword>
<feature type="compositionally biased region" description="Low complexity" evidence="1">
    <location>
        <begin position="218"/>
        <end position="229"/>
    </location>
</feature>
<evidence type="ECO:0000256" key="2">
    <source>
        <dbReference type="SAM" id="Phobius"/>
    </source>
</evidence>
<dbReference type="InterPro" id="IPR045226">
    <property type="entry name" value="Dsc3"/>
</dbReference>
<dbReference type="EMBL" id="KN824293">
    <property type="protein sequence ID" value="KIM28346.1"/>
    <property type="molecule type" value="Genomic_DNA"/>
</dbReference>
<dbReference type="Proteomes" id="UP000054097">
    <property type="component" value="Unassembled WGS sequence"/>
</dbReference>
<feature type="domain" description="DSC E3 ubiquitin ligase complex subunit 3 C-terminal" evidence="4">
    <location>
        <begin position="186"/>
        <end position="306"/>
    </location>
</feature>
<feature type="compositionally biased region" description="Basic and acidic residues" evidence="1">
    <location>
        <begin position="1"/>
        <end position="12"/>
    </location>
</feature>
<feature type="transmembrane region" description="Helical" evidence="2">
    <location>
        <begin position="417"/>
        <end position="436"/>
    </location>
</feature>
<name>A0A0C3BA58_SERVB</name>
<dbReference type="PANTHER" id="PTHR28049:SF1">
    <property type="entry name" value="DSC E3 UBIQUITIN LIGASE COMPLEX SUBUNIT 3"/>
    <property type="match status" value="1"/>
</dbReference>
<dbReference type="Pfam" id="PF13373">
    <property type="entry name" value="Dsc3_C"/>
    <property type="match status" value="1"/>
</dbReference>
<evidence type="ECO:0000259" key="4">
    <source>
        <dbReference type="Pfam" id="PF13373"/>
    </source>
</evidence>
<evidence type="ECO:0000256" key="1">
    <source>
        <dbReference type="SAM" id="MobiDB-lite"/>
    </source>
</evidence>